<dbReference type="STRING" id="688269.Theth_1684"/>
<dbReference type="HOGENOM" id="CLU_2540049_0_0_0"/>
<reference evidence="1 2" key="1">
    <citation type="submission" date="2010-11" db="EMBL/GenBank/DDBJ databases">
        <title>The complete genome of Thermotoga thermarum DSM 5069.</title>
        <authorList>
            <consortium name="US DOE Joint Genome Institute (JGI-PGF)"/>
            <person name="Lucas S."/>
            <person name="Copeland A."/>
            <person name="Lapidus A."/>
            <person name="Bruce D."/>
            <person name="Goodwin L."/>
            <person name="Pitluck S."/>
            <person name="Kyrpides N."/>
            <person name="Mavromatis K."/>
            <person name="Ivanova N."/>
            <person name="Zeytun A."/>
            <person name="Brettin T."/>
            <person name="Detter J.C."/>
            <person name="Tapia R."/>
            <person name="Han C."/>
            <person name="Land M."/>
            <person name="Hauser L."/>
            <person name="Markowitz V."/>
            <person name="Cheng J.-F."/>
            <person name="Hugenholtz P."/>
            <person name="Woyke T."/>
            <person name="Wu D."/>
            <person name="Spring S."/>
            <person name="Schroeder M."/>
            <person name="Brambilla E."/>
            <person name="Klenk H.-P."/>
            <person name="Eisen J.A."/>
        </authorList>
    </citation>
    <scope>NUCLEOTIDE SEQUENCE [LARGE SCALE GENOMIC DNA]</scope>
    <source>
        <strain evidence="1 2">DSM 5069</strain>
    </source>
</reference>
<dbReference type="Proteomes" id="UP000006804">
    <property type="component" value="Chromosome"/>
</dbReference>
<dbReference type="KEGG" id="tta:Theth_1684"/>
<dbReference type="PATRIC" id="fig|688269.3.peg.1731"/>
<accession>F7YVR4</accession>
<dbReference type="AlphaFoldDB" id="F7YVR4"/>
<name>F7YVR4_9THEM</name>
<keyword evidence="2" id="KW-1185">Reference proteome</keyword>
<dbReference type="RefSeq" id="WP_013932939.1">
    <property type="nucleotide sequence ID" value="NC_015707.1"/>
</dbReference>
<dbReference type="EMBL" id="CP002351">
    <property type="protein sequence ID" value="AEH51731.1"/>
    <property type="molecule type" value="Genomic_DNA"/>
</dbReference>
<evidence type="ECO:0000313" key="2">
    <source>
        <dbReference type="Proteomes" id="UP000006804"/>
    </source>
</evidence>
<gene>
    <name evidence="1" type="ORF">Theth_1684</name>
</gene>
<protein>
    <submittedName>
        <fullName evidence="1">Uncharacterized protein</fullName>
    </submittedName>
</protein>
<proteinExistence type="predicted"/>
<organism evidence="1 2">
    <name type="scientific">Pseudothermotoga thermarum DSM 5069</name>
    <dbReference type="NCBI Taxonomy" id="688269"/>
    <lineage>
        <taxon>Bacteria</taxon>
        <taxon>Thermotogati</taxon>
        <taxon>Thermotogota</taxon>
        <taxon>Thermotogae</taxon>
        <taxon>Thermotogales</taxon>
        <taxon>Thermotogaceae</taxon>
        <taxon>Pseudothermotoga</taxon>
    </lineage>
</organism>
<evidence type="ECO:0000313" key="1">
    <source>
        <dbReference type="EMBL" id="AEH51731.1"/>
    </source>
</evidence>
<sequence>MKNLDTPTELEKAQIEILRKMPPEKRLKMSIELTENTIKLLKEGVRNRHPEYSDEEVKFAVIKILLGEELFKKVYPQFKEIKP</sequence>
<dbReference type="OrthoDB" id="289778at2"/>